<accession>A0AAW0CFV9</accession>
<proteinExistence type="predicted"/>
<dbReference type="AlphaFoldDB" id="A0AAW0CFV9"/>
<name>A0AAW0CFV9_9AGAR</name>
<feature type="compositionally biased region" description="Low complexity" evidence="1">
    <location>
        <begin position="148"/>
        <end position="174"/>
    </location>
</feature>
<feature type="compositionally biased region" description="Low complexity" evidence="1">
    <location>
        <begin position="804"/>
        <end position="817"/>
    </location>
</feature>
<sequence>MDDGEHDSLRAVLHADHTVLVATTLATLFLAGSALICRSGRRLSFSLNHQGYSLVASGAPQTDSDAKKQKLLGQTVSADESAKNNARSKERRRRGKDPLKDILKGSGKKLKLLSVSSRDPGDSATSASTSAIASPLPLTQIQESGNDSTSVSGSQRSVSVSTASTSRSVSASARDPAAPISMTDIHPREQTTEHTDATVTALSTRKPRGRTPNPIMQSTAFDADASPDVGAPPRGVAENPETLPGPGDSPTTDTTNSSGSTVHLASSSSHTPLATVSSSASSPVYYPPAPNPWDWDGQGPSASSSSSTPGAGNDSASVAYRKPPRFHSSTSGGQASGSSSEIPTLNSLATSAGTSTGTGSGTPRPAPTPRTNSTASTFTTPNSRPNSTGRASPASAIGEVAAQTQLASLRGALEAARLREEKTKGELERFAKDLEMMRWENGAWRRREVELQAQVNHLMHQLQAYAALFHAQAQAQSRHAPQHNGSPRTGSPSTHSHPQSPASYPGSAQSPTGFPNGYPSPGYPFAGLLSPLSPGQPQPQPYFTPYPMPPPPSMQLPPAPQHQQPQSHQQQPTLYSMLFPNAGSASGSGSGSGSASGKSGGRGGGGSAKGSVSGSSVGSGSGSPDLVGSPAPAPGPSLVDRGRRRTRIKTAEARLGVSGPASEGDMSDSWVGVEHEHDGEPPLYESEYGHERQDPEEDDGEYGSYEYGYHYEEDDGGLSDVLADAIFKRPESIGVRSRPKTQREKERLREADTPPPPTEFTFPSLTDFGPGVHLVGAGYLEKPPPDASAEESVEEPVTELALQTEELPTPLAAAPLENPAPSPNPEDSSASESLGEEDTQS</sequence>
<reference evidence="2 3" key="1">
    <citation type="journal article" date="2024" name="J Genomics">
        <title>Draft genome sequencing and assembly of Favolaschia claudopus CIRM-BRFM 2984 isolated from oak limbs.</title>
        <authorList>
            <person name="Navarro D."/>
            <person name="Drula E."/>
            <person name="Chaduli D."/>
            <person name="Cazenave R."/>
            <person name="Ahrendt S."/>
            <person name="Wang J."/>
            <person name="Lipzen A."/>
            <person name="Daum C."/>
            <person name="Barry K."/>
            <person name="Grigoriev I.V."/>
            <person name="Favel A."/>
            <person name="Rosso M.N."/>
            <person name="Martin F."/>
        </authorList>
    </citation>
    <scope>NUCLEOTIDE SEQUENCE [LARGE SCALE GENOMIC DNA]</scope>
    <source>
        <strain evidence="2 3">CIRM-BRFM 2984</strain>
    </source>
</reference>
<dbReference type="Proteomes" id="UP001362999">
    <property type="component" value="Unassembled WGS sequence"/>
</dbReference>
<feature type="compositionally biased region" description="Basic and acidic residues" evidence="1">
    <location>
        <begin position="185"/>
        <end position="196"/>
    </location>
</feature>
<comment type="caution">
    <text evidence="2">The sequence shown here is derived from an EMBL/GenBank/DDBJ whole genome shotgun (WGS) entry which is preliminary data.</text>
</comment>
<keyword evidence="3" id="KW-1185">Reference proteome</keyword>
<feature type="compositionally biased region" description="Pro residues" evidence="1">
    <location>
        <begin position="534"/>
        <end position="560"/>
    </location>
</feature>
<feature type="compositionally biased region" description="Acidic residues" evidence="1">
    <location>
        <begin position="788"/>
        <end position="797"/>
    </location>
</feature>
<feature type="compositionally biased region" description="Gly residues" evidence="1">
    <location>
        <begin position="586"/>
        <end position="608"/>
    </location>
</feature>
<evidence type="ECO:0000313" key="3">
    <source>
        <dbReference type="Proteomes" id="UP001362999"/>
    </source>
</evidence>
<dbReference type="EMBL" id="JAWWNJ010000017">
    <property type="protein sequence ID" value="KAK7037981.1"/>
    <property type="molecule type" value="Genomic_DNA"/>
</dbReference>
<feature type="region of interest" description="Disordered" evidence="1">
    <location>
        <begin position="75"/>
        <end position="397"/>
    </location>
</feature>
<feature type="compositionally biased region" description="Low complexity" evidence="1">
    <location>
        <begin position="609"/>
        <end position="618"/>
    </location>
</feature>
<feature type="compositionally biased region" description="Polar residues" evidence="1">
    <location>
        <begin position="378"/>
        <end position="390"/>
    </location>
</feature>
<feature type="compositionally biased region" description="Low complexity" evidence="1">
    <location>
        <begin position="561"/>
        <end position="572"/>
    </location>
</feature>
<feature type="compositionally biased region" description="Polar residues" evidence="1">
    <location>
        <begin position="137"/>
        <end position="147"/>
    </location>
</feature>
<organism evidence="2 3">
    <name type="scientific">Favolaschia claudopus</name>
    <dbReference type="NCBI Taxonomy" id="2862362"/>
    <lineage>
        <taxon>Eukaryota</taxon>
        <taxon>Fungi</taxon>
        <taxon>Dikarya</taxon>
        <taxon>Basidiomycota</taxon>
        <taxon>Agaricomycotina</taxon>
        <taxon>Agaricomycetes</taxon>
        <taxon>Agaricomycetidae</taxon>
        <taxon>Agaricales</taxon>
        <taxon>Marasmiineae</taxon>
        <taxon>Mycenaceae</taxon>
        <taxon>Favolaschia</taxon>
    </lineage>
</organism>
<feature type="compositionally biased region" description="Low complexity" evidence="1">
    <location>
        <begin position="244"/>
        <end position="261"/>
    </location>
</feature>
<feature type="region of interest" description="Disordered" evidence="1">
    <location>
        <begin position="473"/>
        <end position="710"/>
    </location>
</feature>
<protein>
    <submittedName>
        <fullName evidence="2">Uncharacterized protein</fullName>
    </submittedName>
</protein>
<feature type="compositionally biased region" description="Polar residues" evidence="1">
    <location>
        <begin position="477"/>
        <end position="513"/>
    </location>
</feature>
<feature type="region of interest" description="Disordered" evidence="1">
    <location>
        <begin position="730"/>
        <end position="841"/>
    </location>
</feature>
<gene>
    <name evidence="2" type="ORF">R3P38DRAFT_2903752</name>
</gene>
<feature type="compositionally biased region" description="Low complexity" evidence="1">
    <location>
        <begin position="328"/>
        <end position="377"/>
    </location>
</feature>
<evidence type="ECO:0000313" key="2">
    <source>
        <dbReference type="EMBL" id="KAK7037981.1"/>
    </source>
</evidence>
<evidence type="ECO:0000256" key="1">
    <source>
        <dbReference type="SAM" id="MobiDB-lite"/>
    </source>
</evidence>
<feature type="compositionally biased region" description="Low complexity" evidence="1">
    <location>
        <begin position="112"/>
        <end position="134"/>
    </location>
</feature>
<feature type="compositionally biased region" description="Polar residues" evidence="1">
    <location>
        <begin position="263"/>
        <end position="275"/>
    </location>
</feature>
<feature type="compositionally biased region" description="Basic and acidic residues" evidence="1">
    <location>
        <begin position="741"/>
        <end position="752"/>
    </location>
</feature>